<proteinExistence type="predicted"/>
<gene>
    <name evidence="2" type="ORF">Ahy_B03g065992</name>
</gene>
<dbReference type="EMBL" id="SDMP01000013">
    <property type="protein sequence ID" value="RYR20761.1"/>
    <property type="molecule type" value="Genomic_DNA"/>
</dbReference>
<sequence length="280" mass="32929">MPRRGGFSVRKSRSRRVDGKVKEKAYVCSYEGYRLEKWNHMKNQVREPKLETRCGCMSKLHVFFDAVTESWVLRDFCDEHNHELVVPKLSRMLRSHKKMIEPDISQMNHMKKIVDMYGKRNMWATTHIRGKFFAGFKQLRDRLSTLKKVSSYHLYPVNFYVVPFNAPQGQHIEDVAELPKSLVLRRWTRKAKEGVSGYYDIGSLMEDSFAISRRACLAHYGYDNMMKGHVEYIYEGLEKNGSIETKTTRKPKRCSYCRKRGHNIATCSIRRMLRVKTTPS</sequence>
<dbReference type="PANTHER" id="PTHR46328:SF34">
    <property type="entry name" value="PROTEIN FAR1-RELATED SEQUENCE 5-LIKE"/>
    <property type="match status" value="1"/>
</dbReference>
<keyword evidence="3" id="KW-1185">Reference proteome</keyword>
<name>A0A445A2T3_ARAHY</name>
<dbReference type="Proteomes" id="UP000289738">
    <property type="component" value="Chromosome B03"/>
</dbReference>
<evidence type="ECO:0000313" key="2">
    <source>
        <dbReference type="EMBL" id="RYR20761.1"/>
    </source>
</evidence>
<dbReference type="AlphaFoldDB" id="A0A445A2T3"/>
<dbReference type="STRING" id="3818.A0A445A2T3"/>
<reference evidence="2 3" key="1">
    <citation type="submission" date="2019-01" db="EMBL/GenBank/DDBJ databases">
        <title>Sequencing of cultivated peanut Arachis hypogaea provides insights into genome evolution and oil improvement.</title>
        <authorList>
            <person name="Chen X."/>
        </authorList>
    </citation>
    <scope>NUCLEOTIDE SEQUENCE [LARGE SCALE GENOMIC DNA]</scope>
    <source>
        <strain evidence="3">cv. Fuhuasheng</strain>
        <tissue evidence="2">Leaves</tissue>
    </source>
</reference>
<comment type="caution">
    <text evidence="2">The sequence shown here is derived from an EMBL/GenBank/DDBJ whole genome shotgun (WGS) entry which is preliminary data.</text>
</comment>
<accession>A0A445A2T3</accession>
<evidence type="ECO:0000259" key="1">
    <source>
        <dbReference type="Pfam" id="PF03101"/>
    </source>
</evidence>
<evidence type="ECO:0000313" key="3">
    <source>
        <dbReference type="Proteomes" id="UP000289738"/>
    </source>
</evidence>
<organism evidence="2 3">
    <name type="scientific">Arachis hypogaea</name>
    <name type="common">Peanut</name>
    <dbReference type="NCBI Taxonomy" id="3818"/>
    <lineage>
        <taxon>Eukaryota</taxon>
        <taxon>Viridiplantae</taxon>
        <taxon>Streptophyta</taxon>
        <taxon>Embryophyta</taxon>
        <taxon>Tracheophyta</taxon>
        <taxon>Spermatophyta</taxon>
        <taxon>Magnoliopsida</taxon>
        <taxon>eudicotyledons</taxon>
        <taxon>Gunneridae</taxon>
        <taxon>Pentapetalae</taxon>
        <taxon>rosids</taxon>
        <taxon>fabids</taxon>
        <taxon>Fabales</taxon>
        <taxon>Fabaceae</taxon>
        <taxon>Papilionoideae</taxon>
        <taxon>50 kb inversion clade</taxon>
        <taxon>dalbergioids sensu lato</taxon>
        <taxon>Dalbergieae</taxon>
        <taxon>Pterocarpus clade</taxon>
        <taxon>Arachis</taxon>
    </lineage>
</organism>
<feature type="domain" description="FAR1" evidence="1">
    <location>
        <begin position="4"/>
        <end position="85"/>
    </location>
</feature>
<dbReference type="PANTHER" id="PTHR46328">
    <property type="entry name" value="FAR-RED IMPAIRED RESPONSIVE (FAR1) FAMILY PROTEIN-RELATED"/>
    <property type="match status" value="1"/>
</dbReference>
<protein>
    <recommendedName>
        <fullName evidence="1">FAR1 domain-containing protein</fullName>
    </recommendedName>
</protein>
<dbReference type="Pfam" id="PF03101">
    <property type="entry name" value="FAR1"/>
    <property type="match status" value="1"/>
</dbReference>
<dbReference type="InterPro" id="IPR004330">
    <property type="entry name" value="FAR1_DNA_bnd_dom"/>
</dbReference>